<evidence type="ECO:0000256" key="1">
    <source>
        <dbReference type="ARBA" id="ARBA00004651"/>
    </source>
</evidence>
<feature type="transmembrane region" description="Helical" evidence="10">
    <location>
        <begin position="21"/>
        <end position="44"/>
    </location>
</feature>
<keyword evidence="7 10" id="KW-1133">Transmembrane helix</keyword>
<feature type="transmembrane region" description="Helical" evidence="10">
    <location>
        <begin position="363"/>
        <end position="390"/>
    </location>
</feature>
<feature type="domain" description="ABC3 transporter permease C-terminal" evidence="11">
    <location>
        <begin position="275"/>
        <end position="389"/>
    </location>
</feature>
<evidence type="ECO:0000259" key="11">
    <source>
        <dbReference type="Pfam" id="PF02687"/>
    </source>
</evidence>
<dbReference type="EMBL" id="MRAE01000001">
    <property type="protein sequence ID" value="OOO69947.1"/>
    <property type="molecule type" value="Genomic_DNA"/>
</dbReference>
<comment type="subcellular location">
    <subcellularLocation>
        <location evidence="1">Cell membrane</location>
        <topology evidence="1">Multi-pass membrane protein</topology>
    </subcellularLocation>
</comment>
<evidence type="ECO:0000256" key="6">
    <source>
        <dbReference type="ARBA" id="ARBA00022692"/>
    </source>
</evidence>
<name>A0A1S9II27_9CLOT</name>
<comment type="subunit">
    <text evidence="3">The complex is composed of two ATP-binding proteins (HrtA), two transmembrane proteins (HrtB) and a solute-binding protein.</text>
</comment>
<dbReference type="OrthoDB" id="6313at2"/>
<dbReference type="Proteomes" id="UP000190256">
    <property type="component" value="Unassembled WGS sequence"/>
</dbReference>
<evidence type="ECO:0000256" key="8">
    <source>
        <dbReference type="ARBA" id="ARBA00023136"/>
    </source>
</evidence>
<reference evidence="12 13" key="1">
    <citation type="submission" date="2016-12" db="EMBL/GenBank/DDBJ databases">
        <title>Clostridium tepidum sp. nov., a close relative of Clostridium sporogenes and Clostridium botulinum Group I.</title>
        <authorList>
            <person name="Dobritsa A.P."/>
            <person name="Kutumbaka K.K."/>
            <person name="Werner K."/>
            <person name="Wiedmann M."/>
            <person name="Asmus A."/>
            <person name="Samadpour M."/>
        </authorList>
    </citation>
    <scope>NUCLEOTIDE SEQUENCE [LARGE SCALE GENOMIC DNA]</scope>
    <source>
        <strain evidence="12 13">IEH 97212</strain>
    </source>
</reference>
<dbReference type="GO" id="GO:0005886">
    <property type="term" value="C:plasma membrane"/>
    <property type="evidence" value="ECO:0007669"/>
    <property type="project" value="UniProtKB-SubCell"/>
</dbReference>
<evidence type="ECO:0000313" key="13">
    <source>
        <dbReference type="Proteomes" id="UP000190256"/>
    </source>
</evidence>
<keyword evidence="5" id="KW-1003">Cell membrane</keyword>
<feature type="transmembrane region" description="Helical" evidence="10">
    <location>
        <begin position="276"/>
        <end position="296"/>
    </location>
</feature>
<dbReference type="InterPro" id="IPR003838">
    <property type="entry name" value="ABC3_permease_C"/>
</dbReference>
<evidence type="ECO:0000313" key="12">
    <source>
        <dbReference type="EMBL" id="OOO69947.1"/>
    </source>
</evidence>
<comment type="function">
    <text evidence="9">Part of the ABC transporter complex hrt involved in hemin import. Responsible for the translocation of the substrate across the membrane.</text>
</comment>
<accession>A0A1S9II27</accession>
<dbReference type="RefSeq" id="WP_078054376.1">
    <property type="nucleotide sequence ID" value="NZ_JANKAH010000008.1"/>
</dbReference>
<dbReference type="STRING" id="1962263.BS637_08180"/>
<evidence type="ECO:0000256" key="2">
    <source>
        <dbReference type="ARBA" id="ARBA00008697"/>
    </source>
</evidence>
<evidence type="ECO:0000256" key="9">
    <source>
        <dbReference type="ARBA" id="ARBA00024973"/>
    </source>
</evidence>
<evidence type="ECO:0000256" key="5">
    <source>
        <dbReference type="ARBA" id="ARBA00022475"/>
    </source>
</evidence>
<comment type="caution">
    <text evidence="12">The sequence shown here is derived from an EMBL/GenBank/DDBJ whole genome shotgun (WGS) entry which is preliminary data.</text>
</comment>
<evidence type="ECO:0000256" key="7">
    <source>
        <dbReference type="ARBA" id="ARBA00022989"/>
    </source>
</evidence>
<gene>
    <name evidence="12" type="ORF">BS638_00775</name>
</gene>
<proteinExistence type="inferred from homology"/>
<evidence type="ECO:0000256" key="3">
    <source>
        <dbReference type="ARBA" id="ARBA00011131"/>
    </source>
</evidence>
<keyword evidence="8 10" id="KW-0472">Membrane</keyword>
<dbReference type="InterPro" id="IPR051125">
    <property type="entry name" value="ABC-4/HrtB_transporter"/>
</dbReference>
<sequence length="406" mass="44942">MKSSFIITQTMAIKNLKHRSVRTWCMIFFVFMLSVALFFSSVLVDSMTDNLQKTTDRLGADIIVVPKEYEKDMADSLFMGELCNFNFDRKWENEIKNIEGIKQSTPQLYMASLAADCCSSATQMIVFDPDTDFIIKPWLEKDGLALPKKGELYIGCSIDPPEPDTIKFFGENYKVIGKLEKTNTSYDTCVFMTSETAQEIMDSDGWKAAFNKSISDADKIISSLMIRVEDGADAKTVARKINYSIKGAPISAYTTNGIFNGVMDSVKNMSGYSTTIMVLMLIMVITALISIFTITINERTSEFGILASLGISSGKLSGIVLTEGTVIGFLGGILGVAISVIILLLFSNTIMINLNIPRLNTNFIYLLSLGVKCLFLSVAVSILSSLYSVWKINRSKIDELIKGEEL</sequence>
<keyword evidence="6 10" id="KW-0812">Transmembrane</keyword>
<feature type="transmembrane region" description="Helical" evidence="10">
    <location>
        <begin position="327"/>
        <end position="351"/>
    </location>
</feature>
<dbReference type="AlphaFoldDB" id="A0A1S9II27"/>
<comment type="similarity">
    <text evidence="2">Belongs to the ABC-4 integral membrane protein family. HrtB subfamily.</text>
</comment>
<evidence type="ECO:0000256" key="10">
    <source>
        <dbReference type="SAM" id="Phobius"/>
    </source>
</evidence>
<feature type="transmembrane region" description="Helical" evidence="10">
    <location>
        <begin position="303"/>
        <end position="321"/>
    </location>
</feature>
<dbReference type="Pfam" id="PF02687">
    <property type="entry name" value="FtsX"/>
    <property type="match status" value="1"/>
</dbReference>
<dbReference type="PANTHER" id="PTHR43738:SF2">
    <property type="entry name" value="ABC TRANSPORTER PERMEASE"/>
    <property type="match status" value="1"/>
</dbReference>
<protein>
    <recommendedName>
        <fullName evidence="4">Putative hemin transport system permease protein HrtB</fullName>
    </recommendedName>
</protein>
<dbReference type="PANTHER" id="PTHR43738">
    <property type="entry name" value="ABC TRANSPORTER, MEMBRANE PROTEIN"/>
    <property type="match status" value="1"/>
</dbReference>
<evidence type="ECO:0000256" key="4">
    <source>
        <dbReference type="ARBA" id="ARBA00016962"/>
    </source>
</evidence>
<organism evidence="12 13">
    <name type="scientific">Clostridium tepidum</name>
    <dbReference type="NCBI Taxonomy" id="1962263"/>
    <lineage>
        <taxon>Bacteria</taxon>
        <taxon>Bacillati</taxon>
        <taxon>Bacillota</taxon>
        <taxon>Clostridia</taxon>
        <taxon>Eubacteriales</taxon>
        <taxon>Clostridiaceae</taxon>
        <taxon>Clostridium</taxon>
    </lineage>
</organism>